<dbReference type="SUPFAM" id="SSF51905">
    <property type="entry name" value="FAD/NAD(P)-binding domain"/>
    <property type="match status" value="1"/>
</dbReference>
<dbReference type="InterPro" id="IPR051205">
    <property type="entry name" value="UbiH/COQ6_monooxygenase"/>
</dbReference>
<proteinExistence type="predicted"/>
<dbReference type="InterPro" id="IPR002938">
    <property type="entry name" value="FAD-bd"/>
</dbReference>
<dbReference type="Proteomes" id="UP000317365">
    <property type="component" value="Chromosome"/>
</dbReference>
<sequence>MAKPFDICIRGAGIVGRTLALHLAGKRLRVALTVLPRTAPEASPASDVRAYALNQAARNLLEGIRCWPDDVHATPVLAMQVHGDQGGHVSFSAASQGVSALNWIVDVPALETRLEEAVRFQPLIEVCDVPPPAALTVICEGKASQTRVELGVEFTTLPYAQCAVAARVECTQPHAQTARQWFHEGEVLAFLPLGGAQGNLCAIVWSISPERAQQLLGASAEEFCTALQSASHNALGSLQLSSPRSSWPLQQALAKRWCGQSAAGAWVLAGDAAHTVHPLAGQGLNLGLGDVAELSRVLDGRAYWRTVGDPKLLRAYERARRADFALVNQAGDTLQQLFFHAHPGLQTLRNWGMNQFERSGPLKHWIAQRAMGAANTI</sequence>
<reference evidence="3" key="2">
    <citation type="journal article" date="2020" name="Int. J. Syst. Evol. Microbiol.">
        <title>Genomic insights into a novel species Rhodoferax aquaticus sp. nov., isolated from freshwater.</title>
        <authorList>
            <person name="Li T."/>
            <person name="Zhuo Y."/>
            <person name="Jin C.Z."/>
            <person name="Wu X."/>
            <person name="Ko S.R."/>
            <person name="Jin F.J."/>
            <person name="Ahn C.Y."/>
            <person name="Oh H.M."/>
            <person name="Lee H.G."/>
            <person name="Jin L."/>
        </authorList>
    </citation>
    <scope>NUCLEOTIDE SEQUENCE [LARGE SCALE GENOMIC DNA]</scope>
    <source>
        <strain evidence="3">Gr-4</strain>
    </source>
</reference>
<gene>
    <name evidence="2" type="ORF">EXZ61_05350</name>
</gene>
<dbReference type="GO" id="GO:0071949">
    <property type="term" value="F:FAD binding"/>
    <property type="evidence" value="ECO:0007669"/>
    <property type="project" value="InterPro"/>
</dbReference>
<dbReference type="AlphaFoldDB" id="A0A515ELV6"/>
<dbReference type="PANTHER" id="PTHR43876:SF7">
    <property type="entry name" value="UBIQUINONE BIOSYNTHESIS MONOOXYGENASE COQ6, MITOCHONDRIAL"/>
    <property type="match status" value="1"/>
</dbReference>
<dbReference type="InterPro" id="IPR018168">
    <property type="entry name" value="Ubi_Hdrlase_CS"/>
</dbReference>
<dbReference type="RefSeq" id="WP_142809741.1">
    <property type="nucleotide sequence ID" value="NZ_CP036282.1"/>
</dbReference>
<dbReference type="PRINTS" id="PR00420">
    <property type="entry name" value="RNGMNOXGNASE"/>
</dbReference>
<dbReference type="PANTHER" id="PTHR43876">
    <property type="entry name" value="UBIQUINONE BIOSYNTHESIS MONOOXYGENASE COQ6, MITOCHONDRIAL"/>
    <property type="match status" value="1"/>
</dbReference>
<protein>
    <submittedName>
        <fullName evidence="2">Ubiquinone biosynthesis protein UbiH</fullName>
    </submittedName>
</protein>
<dbReference type="Gene3D" id="3.50.50.60">
    <property type="entry name" value="FAD/NAD(P)-binding domain"/>
    <property type="match status" value="2"/>
</dbReference>
<feature type="domain" description="FAD-binding" evidence="1">
    <location>
        <begin position="134"/>
        <end position="322"/>
    </location>
</feature>
<evidence type="ECO:0000313" key="2">
    <source>
        <dbReference type="EMBL" id="QDL53647.1"/>
    </source>
</evidence>
<dbReference type="PROSITE" id="PS01304">
    <property type="entry name" value="UBIH"/>
    <property type="match status" value="1"/>
</dbReference>
<reference evidence="3" key="1">
    <citation type="submission" date="2019-02" db="EMBL/GenBank/DDBJ databases">
        <title>Complete genome sequence of Rhodoferax sp. Gr-4.</title>
        <authorList>
            <person name="Jin L."/>
        </authorList>
    </citation>
    <scope>NUCLEOTIDE SEQUENCE [LARGE SCALE GENOMIC DNA]</scope>
    <source>
        <strain evidence="3">Gr-4</strain>
    </source>
</reference>
<dbReference type="KEGG" id="rhg:EXZ61_05350"/>
<organism evidence="2 3">
    <name type="scientific">Rhodoferax aquaticus</name>
    <dbReference type="NCBI Taxonomy" id="2527691"/>
    <lineage>
        <taxon>Bacteria</taxon>
        <taxon>Pseudomonadati</taxon>
        <taxon>Pseudomonadota</taxon>
        <taxon>Betaproteobacteria</taxon>
        <taxon>Burkholderiales</taxon>
        <taxon>Comamonadaceae</taxon>
        <taxon>Rhodoferax</taxon>
    </lineage>
</organism>
<dbReference type="Gene3D" id="3.30.9.10">
    <property type="entry name" value="D-Amino Acid Oxidase, subunit A, domain 2"/>
    <property type="match status" value="1"/>
</dbReference>
<evidence type="ECO:0000313" key="3">
    <source>
        <dbReference type="Proteomes" id="UP000317365"/>
    </source>
</evidence>
<name>A0A515ELV6_9BURK</name>
<accession>A0A515ELV6</accession>
<dbReference type="Pfam" id="PF01494">
    <property type="entry name" value="FAD_binding_3"/>
    <property type="match status" value="1"/>
</dbReference>
<keyword evidence="2" id="KW-0830">Ubiquinone</keyword>
<dbReference type="InterPro" id="IPR036188">
    <property type="entry name" value="FAD/NAD-bd_sf"/>
</dbReference>
<keyword evidence="3" id="KW-1185">Reference proteome</keyword>
<evidence type="ECO:0000259" key="1">
    <source>
        <dbReference type="Pfam" id="PF01494"/>
    </source>
</evidence>
<dbReference type="EMBL" id="CP036282">
    <property type="protein sequence ID" value="QDL53647.1"/>
    <property type="molecule type" value="Genomic_DNA"/>
</dbReference>